<dbReference type="STRING" id="1472767.AOX59_07395"/>
<feature type="domain" description="PucR C-terminal helix-turn-helix" evidence="3">
    <location>
        <begin position="328"/>
        <end position="383"/>
    </location>
</feature>
<dbReference type="InterPro" id="IPR008599">
    <property type="entry name" value="Diacid_rec"/>
</dbReference>
<dbReference type="InterPro" id="IPR051448">
    <property type="entry name" value="CdaR-like_regulators"/>
</dbReference>
<evidence type="ECO:0000313" key="6">
    <source>
        <dbReference type="Proteomes" id="UP000050331"/>
    </source>
</evidence>
<evidence type="ECO:0000259" key="3">
    <source>
        <dbReference type="Pfam" id="PF13556"/>
    </source>
</evidence>
<feature type="domain" description="CdaR GGDEF-like" evidence="4">
    <location>
        <begin position="140"/>
        <end position="272"/>
    </location>
</feature>
<dbReference type="PANTHER" id="PTHR33744:SF15">
    <property type="entry name" value="CARBOHYDRATE DIACID REGULATOR"/>
    <property type="match status" value="1"/>
</dbReference>
<proteinExistence type="inferred from homology"/>
<sequence length="397" mass="46002">MQIAQTVVKAVSRILPFHISFSDEQGYIIGSSLPERIGSLHEPSKEVLEKNTYLLFDEEKVKNQPNVLPGIAVPVKLDSSTVGVLGIIGPPKQVEPYAQLISKYVEMRWQETIDKQLEELETKTLETFAQYILLNDKTNQVRVEQYCKMLDIPFHTKRFCIVVDIGDSLISSVQNKTPVGQLKERLLYCTQQAFNSYHNVICTFLNTEKIILLKPVQSEHDYLDVLEQFIEQSYHLIDMFETYQITNISVAAGNMCHTIDRISASYQEAESLIKFGREFDISPGIYTFHSWSILKELLPHQIDAHFQDKIMFRLKSLLEDDDFAELIENFLVYCRNKMNISQASKDLYIHRNTLIYRLKKIEAITSINIKDFEHCMMLYLVLKRYGKSSSLSKERSF</sequence>
<protein>
    <recommendedName>
        <fullName evidence="7">Transcriptional regulator</fullName>
    </recommendedName>
</protein>
<dbReference type="AlphaFoldDB" id="A0A0U3W5M6"/>
<dbReference type="InterPro" id="IPR041522">
    <property type="entry name" value="CdaR_GGDEF"/>
</dbReference>
<evidence type="ECO:0000259" key="4">
    <source>
        <dbReference type="Pfam" id="PF17853"/>
    </source>
</evidence>
<dbReference type="SUPFAM" id="SSF46689">
    <property type="entry name" value="Homeodomain-like"/>
    <property type="match status" value="1"/>
</dbReference>
<dbReference type="InterPro" id="IPR025736">
    <property type="entry name" value="PucR_C-HTH_dom"/>
</dbReference>
<reference evidence="5 6" key="1">
    <citation type="submission" date="2016-01" db="EMBL/GenBank/DDBJ databases">
        <title>Complete genome sequence of strain Lentibacillus amyloliquefaciens LAM0015T isolated from saline sediment.</title>
        <authorList>
            <person name="Wang J.-L."/>
            <person name="He M.-X."/>
        </authorList>
    </citation>
    <scope>NUCLEOTIDE SEQUENCE [LARGE SCALE GENOMIC DNA]</scope>
    <source>
        <strain evidence="5 6">LAM0015</strain>
    </source>
</reference>
<accession>A0A0U3W5M6</accession>
<organism evidence="5 6">
    <name type="scientific">Lentibacillus amyloliquefaciens</name>
    <dbReference type="NCBI Taxonomy" id="1472767"/>
    <lineage>
        <taxon>Bacteria</taxon>
        <taxon>Bacillati</taxon>
        <taxon>Bacillota</taxon>
        <taxon>Bacilli</taxon>
        <taxon>Bacillales</taxon>
        <taxon>Bacillaceae</taxon>
        <taxon>Lentibacillus</taxon>
    </lineage>
</organism>
<feature type="domain" description="Putative sugar diacid recognition" evidence="2">
    <location>
        <begin position="2"/>
        <end position="129"/>
    </location>
</feature>
<evidence type="ECO:0000256" key="1">
    <source>
        <dbReference type="ARBA" id="ARBA00006754"/>
    </source>
</evidence>
<dbReference type="Pfam" id="PF13556">
    <property type="entry name" value="HTH_30"/>
    <property type="match status" value="1"/>
</dbReference>
<dbReference type="InterPro" id="IPR042070">
    <property type="entry name" value="PucR_C-HTH_sf"/>
</dbReference>
<dbReference type="RefSeq" id="WP_068444012.1">
    <property type="nucleotide sequence ID" value="NZ_CP013862.1"/>
</dbReference>
<evidence type="ECO:0008006" key="7">
    <source>
        <dbReference type="Google" id="ProtNLM"/>
    </source>
</evidence>
<keyword evidence="6" id="KW-1185">Reference proteome</keyword>
<name>A0A0U3W5M6_9BACI</name>
<dbReference type="Gene3D" id="1.10.10.2840">
    <property type="entry name" value="PucR C-terminal helix-turn-helix domain"/>
    <property type="match status" value="1"/>
</dbReference>
<dbReference type="OrthoDB" id="9792148at2"/>
<evidence type="ECO:0000313" key="5">
    <source>
        <dbReference type="EMBL" id="ALX48448.1"/>
    </source>
</evidence>
<comment type="similarity">
    <text evidence="1">Belongs to the CdaR family.</text>
</comment>
<dbReference type="InterPro" id="IPR009057">
    <property type="entry name" value="Homeodomain-like_sf"/>
</dbReference>
<gene>
    <name evidence="5" type="ORF">AOX59_07395</name>
</gene>
<dbReference type="PANTHER" id="PTHR33744">
    <property type="entry name" value="CARBOHYDRATE DIACID REGULATOR"/>
    <property type="match status" value="1"/>
</dbReference>
<dbReference type="Proteomes" id="UP000050331">
    <property type="component" value="Chromosome"/>
</dbReference>
<evidence type="ECO:0000259" key="2">
    <source>
        <dbReference type="Pfam" id="PF05651"/>
    </source>
</evidence>
<dbReference type="Pfam" id="PF17853">
    <property type="entry name" value="GGDEF_2"/>
    <property type="match status" value="1"/>
</dbReference>
<dbReference type="EMBL" id="CP013862">
    <property type="protein sequence ID" value="ALX48448.1"/>
    <property type="molecule type" value="Genomic_DNA"/>
</dbReference>
<dbReference type="KEGG" id="lao:AOX59_07395"/>
<dbReference type="Pfam" id="PF05651">
    <property type="entry name" value="Diacid_rec"/>
    <property type="match status" value="1"/>
</dbReference>